<gene>
    <name evidence="2" type="ORF">HA336_06755</name>
</gene>
<dbReference type="InterPro" id="IPR017896">
    <property type="entry name" value="4Fe4S_Fe-S-bd"/>
</dbReference>
<dbReference type="InterPro" id="IPR017900">
    <property type="entry name" value="4Fe4S_Fe_S_CS"/>
</dbReference>
<evidence type="ECO:0000313" key="3">
    <source>
        <dbReference type="Proteomes" id="UP000619545"/>
    </source>
</evidence>
<evidence type="ECO:0000313" key="2">
    <source>
        <dbReference type="EMBL" id="HII70911.1"/>
    </source>
</evidence>
<dbReference type="RefSeq" id="WP_148679986.1">
    <property type="nucleotide sequence ID" value="NZ_DUJS01000004.1"/>
</dbReference>
<dbReference type="AlphaFoldDB" id="A0A832WSA7"/>
<dbReference type="Gene3D" id="3.30.70.20">
    <property type="match status" value="1"/>
</dbReference>
<dbReference type="Pfam" id="PF12838">
    <property type="entry name" value="Fer4_7"/>
    <property type="match status" value="1"/>
</dbReference>
<feature type="domain" description="4Fe-4S ferredoxin-type" evidence="1">
    <location>
        <begin position="25"/>
        <end position="53"/>
    </location>
</feature>
<protein>
    <submittedName>
        <fullName evidence="2">4Fe-4S binding protein</fullName>
    </submittedName>
</protein>
<dbReference type="GeneID" id="41583478"/>
<dbReference type="Proteomes" id="UP000619545">
    <property type="component" value="Unassembled WGS sequence"/>
</dbReference>
<proteinExistence type="predicted"/>
<dbReference type="GO" id="GO:0016491">
    <property type="term" value="F:oxidoreductase activity"/>
    <property type="evidence" value="ECO:0007669"/>
    <property type="project" value="UniProtKB-ARBA"/>
</dbReference>
<reference evidence="2" key="1">
    <citation type="journal article" date="2020" name="bioRxiv">
        <title>A rank-normalized archaeal taxonomy based on genome phylogeny resolves widespread incomplete and uneven classifications.</title>
        <authorList>
            <person name="Rinke C."/>
            <person name="Chuvochina M."/>
            <person name="Mussig A.J."/>
            <person name="Chaumeil P.-A."/>
            <person name="Waite D.W."/>
            <person name="Whitman W.B."/>
            <person name="Parks D.H."/>
            <person name="Hugenholtz P."/>
        </authorList>
    </citation>
    <scope>NUCLEOTIDE SEQUENCE</scope>
    <source>
        <strain evidence="2">UBA8853</strain>
    </source>
</reference>
<dbReference type="PROSITE" id="PS00198">
    <property type="entry name" value="4FE4S_FER_1"/>
    <property type="match status" value="1"/>
</dbReference>
<feature type="domain" description="4Fe-4S ferredoxin-type" evidence="1">
    <location>
        <begin position="1"/>
        <end position="24"/>
    </location>
</feature>
<evidence type="ECO:0000259" key="1">
    <source>
        <dbReference type="PROSITE" id="PS51379"/>
    </source>
</evidence>
<organism evidence="2 3">
    <name type="scientific">Methanopyrus kandleri</name>
    <dbReference type="NCBI Taxonomy" id="2320"/>
    <lineage>
        <taxon>Archaea</taxon>
        <taxon>Methanobacteriati</taxon>
        <taxon>Methanobacteriota</taxon>
        <taxon>Methanomada group</taxon>
        <taxon>Methanopyri</taxon>
        <taxon>Methanopyrales</taxon>
        <taxon>Methanopyraceae</taxon>
        <taxon>Methanopyrus</taxon>
    </lineage>
</organism>
<comment type="caution">
    <text evidence="2">The sequence shown here is derived from an EMBL/GenBank/DDBJ whole genome shotgun (WGS) entry which is preliminary data.</text>
</comment>
<accession>A0A832WSA7</accession>
<sequence>MVERCLGCAACAAVCPKDALTISGGKPEFGPECDDCGICAKVCPTGAIENEGE</sequence>
<dbReference type="EMBL" id="DUJS01000004">
    <property type="protein sequence ID" value="HII70911.1"/>
    <property type="molecule type" value="Genomic_DNA"/>
</dbReference>
<name>A0A832WSA7_9EURY</name>
<dbReference type="SUPFAM" id="SSF54862">
    <property type="entry name" value="4Fe-4S ferredoxins"/>
    <property type="match status" value="1"/>
</dbReference>
<dbReference type="PROSITE" id="PS51379">
    <property type="entry name" value="4FE4S_FER_2"/>
    <property type="match status" value="2"/>
</dbReference>